<dbReference type="OrthoDB" id="9807561at2"/>
<dbReference type="Gene3D" id="3.30.2020.40">
    <property type="entry name" value="Uncharacterised protein PF10387, DUF2442"/>
    <property type="match status" value="1"/>
</dbReference>
<sequence length="79" mass="8889">MKGAAVNVHFDARFMVLDLADGRAAHFPLSQFPALASASPMEREHFAISIDKQRLYWPELQQDLSVTALLQPLDENTLH</sequence>
<evidence type="ECO:0000313" key="2">
    <source>
        <dbReference type="Proteomes" id="UP000199706"/>
    </source>
</evidence>
<dbReference type="AlphaFoldDB" id="A0A1G8B6C2"/>
<name>A0A1G8B6C2_9BURK</name>
<proteinExistence type="predicted"/>
<dbReference type="InterPro" id="IPR018841">
    <property type="entry name" value="DUF2442"/>
</dbReference>
<protein>
    <recommendedName>
        <fullName evidence="3">DUF2442 domain-containing protein</fullName>
    </recommendedName>
</protein>
<dbReference type="Pfam" id="PF10387">
    <property type="entry name" value="DUF2442"/>
    <property type="match status" value="1"/>
</dbReference>
<organism evidence="1 2">
    <name type="scientific">Paraburkholderia phenazinium</name>
    <dbReference type="NCBI Taxonomy" id="60549"/>
    <lineage>
        <taxon>Bacteria</taxon>
        <taxon>Pseudomonadati</taxon>
        <taxon>Pseudomonadota</taxon>
        <taxon>Betaproteobacteria</taxon>
        <taxon>Burkholderiales</taxon>
        <taxon>Burkholderiaceae</taxon>
        <taxon>Paraburkholderia</taxon>
    </lineage>
</organism>
<gene>
    <name evidence="1" type="ORF">SAMN05216466_108263</name>
</gene>
<dbReference type="Proteomes" id="UP000199706">
    <property type="component" value="Unassembled WGS sequence"/>
</dbReference>
<evidence type="ECO:0000313" key="1">
    <source>
        <dbReference type="EMBL" id="SDH28695.1"/>
    </source>
</evidence>
<evidence type="ECO:0008006" key="3">
    <source>
        <dbReference type="Google" id="ProtNLM"/>
    </source>
</evidence>
<dbReference type="RefSeq" id="WP_090686232.1">
    <property type="nucleotide sequence ID" value="NZ_CADERL010000027.1"/>
</dbReference>
<accession>A0A1G8B6C2</accession>
<reference evidence="1 2" key="1">
    <citation type="submission" date="2016-10" db="EMBL/GenBank/DDBJ databases">
        <authorList>
            <person name="de Groot N.N."/>
        </authorList>
    </citation>
    <scope>NUCLEOTIDE SEQUENCE [LARGE SCALE GENOMIC DNA]</scope>
    <source>
        <strain evidence="1 2">LMG 2247</strain>
    </source>
</reference>
<dbReference type="EMBL" id="FNCJ01000008">
    <property type="protein sequence ID" value="SDH28695.1"/>
    <property type="molecule type" value="Genomic_DNA"/>
</dbReference>